<dbReference type="Gene3D" id="3.10.20.30">
    <property type="match status" value="1"/>
</dbReference>
<evidence type="ECO:0000313" key="2">
    <source>
        <dbReference type="Proteomes" id="UP000002026"/>
    </source>
</evidence>
<dbReference type="SUPFAM" id="SSF54285">
    <property type="entry name" value="MoaD/ThiS"/>
    <property type="match status" value="1"/>
</dbReference>
<gene>
    <name evidence="1" type="ordered locus">Shel_04460</name>
</gene>
<dbReference type="Pfam" id="PF02597">
    <property type="entry name" value="ThiS"/>
    <property type="match status" value="1"/>
</dbReference>
<name>C7N2Y5_SLAHD</name>
<evidence type="ECO:0008006" key="3">
    <source>
        <dbReference type="Google" id="ProtNLM"/>
    </source>
</evidence>
<organism evidence="1 2">
    <name type="scientific">Slackia heliotrinireducens (strain ATCC 29202 / DSM 20476 / NCTC 11029 / RHS 1)</name>
    <name type="common">Peptococcus heliotrinreducens</name>
    <dbReference type="NCBI Taxonomy" id="471855"/>
    <lineage>
        <taxon>Bacteria</taxon>
        <taxon>Bacillati</taxon>
        <taxon>Actinomycetota</taxon>
        <taxon>Coriobacteriia</taxon>
        <taxon>Eggerthellales</taxon>
        <taxon>Eggerthellaceae</taxon>
        <taxon>Slackia</taxon>
    </lineage>
</organism>
<accession>C7N2Y5</accession>
<dbReference type="EMBL" id="CP001684">
    <property type="protein sequence ID" value="ACV21506.1"/>
    <property type="molecule type" value="Genomic_DNA"/>
</dbReference>
<dbReference type="InterPro" id="IPR012675">
    <property type="entry name" value="Beta-grasp_dom_sf"/>
</dbReference>
<dbReference type="eggNOG" id="COG1977">
    <property type="taxonomic scope" value="Bacteria"/>
</dbReference>
<protein>
    <recommendedName>
        <fullName evidence="3">MoaD/ThiS family protein</fullName>
    </recommendedName>
</protein>
<evidence type="ECO:0000313" key="1">
    <source>
        <dbReference type="EMBL" id="ACV21506.1"/>
    </source>
</evidence>
<dbReference type="AlphaFoldDB" id="C7N2Y5"/>
<proteinExistence type="predicted"/>
<dbReference type="Proteomes" id="UP000002026">
    <property type="component" value="Chromosome"/>
</dbReference>
<keyword evidence="2" id="KW-1185">Reference proteome</keyword>
<dbReference type="InterPro" id="IPR016155">
    <property type="entry name" value="Mopterin_synth/thiamin_S_b"/>
</dbReference>
<dbReference type="KEGG" id="shi:Shel_04460"/>
<sequence length="99" mass="11197">MAVFRVHYPIRALLGIEHAPSRIPVDVQPGSEVTLNDALRMLSERYPEFLEFTRPPEPKSPLRTAMLVVDGKVVSRKDHDSTRVESDSTIMFFVPYQGG</sequence>
<dbReference type="InterPro" id="IPR003749">
    <property type="entry name" value="ThiS/MoaD-like"/>
</dbReference>
<reference evidence="1 2" key="1">
    <citation type="journal article" date="2009" name="Stand. Genomic Sci.">
        <title>Complete genome sequence of Slackia heliotrinireducens type strain (RHS 1).</title>
        <authorList>
            <person name="Pukall R."/>
            <person name="Lapidus A."/>
            <person name="Nolan M."/>
            <person name="Copeland A."/>
            <person name="Glavina Del Rio T."/>
            <person name="Lucas S."/>
            <person name="Chen F."/>
            <person name="Tice H."/>
            <person name="Cheng J.F."/>
            <person name="Chertkov O."/>
            <person name="Bruce D."/>
            <person name="Goodwin L."/>
            <person name="Kuske C."/>
            <person name="Brettin T."/>
            <person name="Detter J.C."/>
            <person name="Han C."/>
            <person name="Pitluck S."/>
            <person name="Pati A."/>
            <person name="Mavrommatis K."/>
            <person name="Ivanova N."/>
            <person name="Ovchinnikova G."/>
            <person name="Chen A."/>
            <person name="Palaniappan K."/>
            <person name="Schneider S."/>
            <person name="Rohde M."/>
            <person name="Chain P."/>
            <person name="D'haeseleer P."/>
            <person name="Goker M."/>
            <person name="Bristow J."/>
            <person name="Eisen J.A."/>
            <person name="Markowitz V."/>
            <person name="Kyrpides N.C."/>
            <person name="Klenk H.P."/>
            <person name="Hugenholtz P."/>
        </authorList>
    </citation>
    <scope>NUCLEOTIDE SEQUENCE [LARGE SCALE GENOMIC DNA]</scope>
    <source>
        <strain evidence="2">ATCC 29202 / DSM 20476 / NCTC 11029 / RHS 1</strain>
    </source>
</reference>
<dbReference type="STRING" id="471855.Shel_04460"/>
<dbReference type="RefSeq" id="WP_012797612.1">
    <property type="nucleotide sequence ID" value="NC_013165.1"/>
</dbReference>
<dbReference type="HOGENOM" id="CLU_2318592_0_0_11"/>
<dbReference type="CDD" id="cd17040">
    <property type="entry name" value="Ubl_MoaD_like"/>
    <property type="match status" value="1"/>
</dbReference>